<dbReference type="AlphaFoldDB" id="A0A183FXD4"/>
<accession>A0A3P8AU48</accession>
<organism evidence="3 4">
    <name type="scientific">Heligmosomoides polygyrus</name>
    <name type="common">Parasitic roundworm</name>
    <dbReference type="NCBI Taxonomy" id="6339"/>
    <lineage>
        <taxon>Eukaryota</taxon>
        <taxon>Metazoa</taxon>
        <taxon>Ecdysozoa</taxon>
        <taxon>Nematoda</taxon>
        <taxon>Chromadorea</taxon>
        <taxon>Rhabditida</taxon>
        <taxon>Rhabditina</taxon>
        <taxon>Rhabditomorpha</taxon>
        <taxon>Strongyloidea</taxon>
        <taxon>Heligmosomidae</taxon>
        <taxon>Heligmosomoides</taxon>
    </lineage>
</organism>
<feature type="region of interest" description="Disordered" evidence="1">
    <location>
        <begin position="1"/>
        <end position="42"/>
    </location>
</feature>
<name>A0A183FXD4_HELPZ</name>
<evidence type="ECO:0000313" key="3">
    <source>
        <dbReference type="Proteomes" id="UP000050761"/>
    </source>
</evidence>
<dbReference type="EMBL" id="UZAH01027822">
    <property type="protein sequence ID" value="VDO95303.1"/>
    <property type="molecule type" value="Genomic_DNA"/>
</dbReference>
<evidence type="ECO:0000256" key="1">
    <source>
        <dbReference type="SAM" id="MobiDB-lite"/>
    </source>
</evidence>
<gene>
    <name evidence="2" type="ORF">HPBE_LOCUS13204</name>
</gene>
<accession>A0A183FXD4</accession>
<protein>
    <submittedName>
        <fullName evidence="2 4">Uncharacterized protein</fullName>
    </submittedName>
</protein>
<reference evidence="2 3" key="1">
    <citation type="submission" date="2018-11" db="EMBL/GenBank/DDBJ databases">
        <authorList>
            <consortium name="Pathogen Informatics"/>
        </authorList>
    </citation>
    <scope>NUCLEOTIDE SEQUENCE [LARGE SCALE GENOMIC DNA]</scope>
</reference>
<evidence type="ECO:0000313" key="2">
    <source>
        <dbReference type="EMBL" id="VDO95303.1"/>
    </source>
</evidence>
<sequence length="110" mass="12251">MNVSEDVKQRVSCAPTKRSERRNQRDTHTPVHLPPQPQLTKWTEAGHCSSVQGVKPAKQEEYGQVCPTPAIFAPFAGERSITIDQKWLVRGASSDGGEWRRPAPRIGVFS</sequence>
<proteinExistence type="predicted"/>
<reference evidence="4" key="2">
    <citation type="submission" date="2019-09" db="UniProtKB">
        <authorList>
            <consortium name="WormBaseParasite"/>
        </authorList>
    </citation>
    <scope>IDENTIFICATION</scope>
</reference>
<feature type="compositionally biased region" description="Basic and acidic residues" evidence="1">
    <location>
        <begin position="17"/>
        <end position="29"/>
    </location>
</feature>
<dbReference type="Proteomes" id="UP000050761">
    <property type="component" value="Unassembled WGS sequence"/>
</dbReference>
<dbReference type="WBParaSite" id="HPBE_0001320301-mRNA-1">
    <property type="protein sequence ID" value="HPBE_0001320301-mRNA-1"/>
    <property type="gene ID" value="HPBE_0001320301"/>
</dbReference>
<keyword evidence="3" id="KW-1185">Reference proteome</keyword>
<evidence type="ECO:0000313" key="4">
    <source>
        <dbReference type="WBParaSite" id="HPBE_0001320301-mRNA-1"/>
    </source>
</evidence>